<feature type="non-terminal residue" evidence="1">
    <location>
        <position position="1"/>
    </location>
</feature>
<evidence type="ECO:0000313" key="1">
    <source>
        <dbReference type="EMBL" id="CDW28766.1"/>
    </source>
</evidence>
<dbReference type="AlphaFoldDB" id="A0A0K2TTM9"/>
<dbReference type="EMBL" id="HACA01011405">
    <property type="protein sequence ID" value="CDW28766.1"/>
    <property type="molecule type" value="Transcribed_RNA"/>
</dbReference>
<organism evidence="1">
    <name type="scientific">Lepeophtheirus salmonis</name>
    <name type="common">Salmon louse</name>
    <name type="synonym">Caligus salmonis</name>
    <dbReference type="NCBI Taxonomy" id="72036"/>
    <lineage>
        <taxon>Eukaryota</taxon>
        <taxon>Metazoa</taxon>
        <taxon>Ecdysozoa</taxon>
        <taxon>Arthropoda</taxon>
        <taxon>Crustacea</taxon>
        <taxon>Multicrustacea</taxon>
        <taxon>Hexanauplia</taxon>
        <taxon>Copepoda</taxon>
        <taxon>Siphonostomatoida</taxon>
        <taxon>Caligidae</taxon>
        <taxon>Lepeophtheirus</taxon>
    </lineage>
</organism>
<protein>
    <submittedName>
        <fullName evidence="1">Uncharacterized protein</fullName>
    </submittedName>
</protein>
<name>A0A0K2TTM9_LEPSM</name>
<reference evidence="1" key="1">
    <citation type="submission" date="2014-05" db="EMBL/GenBank/DDBJ databases">
        <authorList>
            <person name="Chronopoulou M."/>
        </authorList>
    </citation>
    <scope>NUCLEOTIDE SEQUENCE</scope>
    <source>
        <tissue evidence="1">Whole organism</tissue>
    </source>
</reference>
<accession>A0A0K2TTM9</accession>
<proteinExistence type="predicted"/>
<sequence length="68" mass="7956">VFHSNESFPRKSWFFTQLPPLNPFFKIFQKFDLFIVHTLYGILKVIPFPTTSDGGSHIQYVPIITNQL</sequence>